<dbReference type="KEGG" id="hsc:HVS_11940"/>
<keyword evidence="3" id="KW-1185">Reference proteome</keyword>
<dbReference type="Proteomes" id="UP000233534">
    <property type="component" value="Chromosome"/>
</dbReference>
<feature type="region of interest" description="Disordered" evidence="1">
    <location>
        <begin position="51"/>
        <end position="83"/>
    </location>
</feature>
<proteinExistence type="predicted"/>
<reference evidence="2 3" key="1">
    <citation type="submission" date="2017-12" db="EMBL/GenBank/DDBJ databases">
        <title>Complete genome sequence of Herbivorax saccincola GGR1, a novel Cellulosome-producing hydrolytic bacterium in a thermophilic biogas plant, established by Illumina and Nanopore MinION sequencing.</title>
        <authorList>
            <person name="Pechtl A."/>
            <person name="Ruckert C."/>
            <person name="Koeck D.E."/>
            <person name="Maus I."/>
            <person name="Winkler A."/>
            <person name="Kalinowski J."/>
            <person name="Puhler A."/>
            <person name="Schwarz W.W."/>
            <person name="Zverlov V.V."/>
            <person name="Schluter A."/>
            <person name="Liebl W."/>
        </authorList>
    </citation>
    <scope>NUCLEOTIDE SEQUENCE [LARGE SCALE GENOMIC DNA]</scope>
    <source>
        <strain evidence="3">SR1</strain>
    </source>
</reference>
<dbReference type="AlphaFoldDB" id="A0A2K9EGD3"/>
<dbReference type="RefSeq" id="WP_101302608.1">
    <property type="nucleotide sequence ID" value="NZ_CP025197.1"/>
</dbReference>
<gene>
    <name evidence="2" type="ORF">HVS_11940</name>
</gene>
<accession>A0A2K9EGD3</accession>
<evidence type="ECO:0000313" key="3">
    <source>
        <dbReference type="Proteomes" id="UP000233534"/>
    </source>
</evidence>
<protein>
    <submittedName>
        <fullName evidence="2">Uncharacterized protein</fullName>
    </submittedName>
</protein>
<feature type="compositionally biased region" description="Basic and acidic residues" evidence="1">
    <location>
        <begin position="64"/>
        <end position="83"/>
    </location>
</feature>
<name>A0A2K9EGD3_9FIRM</name>
<dbReference type="EMBL" id="CP025197">
    <property type="protein sequence ID" value="AUG58275.1"/>
    <property type="molecule type" value="Genomic_DNA"/>
</dbReference>
<evidence type="ECO:0000256" key="1">
    <source>
        <dbReference type="SAM" id="MobiDB-lite"/>
    </source>
</evidence>
<sequence length="265" mass="29969">MGKFSKIIAFVLAFLLVFQAGLSGNFSKIYADELEESFEAAEEIAEDRILEKNEGLDIDAEELEPYKEEKETEKTEKEKGKKEADGIEKIEELKEADEIEKAEKIKETDDIIKTETENTEEIEPKTVIDSNVTLHKDTVYKDLYIQSGSLNLNGYKLEVSGNIIHSGGVLNINGGKLFVKGDYRIQRERETNDGVVYERGSGYLNMTNDEDYVCIDGSLIIESNYTNRLTDGALEIKGDLIQKGSYNTFSPSENHWVILSCRFSF</sequence>
<evidence type="ECO:0000313" key="2">
    <source>
        <dbReference type="EMBL" id="AUG58275.1"/>
    </source>
</evidence>
<organism evidence="2 3">
    <name type="scientific">Acetivibrio saccincola</name>
    <dbReference type="NCBI Taxonomy" id="1677857"/>
    <lineage>
        <taxon>Bacteria</taxon>
        <taxon>Bacillati</taxon>
        <taxon>Bacillota</taxon>
        <taxon>Clostridia</taxon>
        <taxon>Eubacteriales</taxon>
        <taxon>Oscillospiraceae</taxon>
        <taxon>Acetivibrio</taxon>
    </lineage>
</organism>